<proteinExistence type="predicted"/>
<feature type="domain" description="SGNH hydrolase-type esterase" evidence="1">
    <location>
        <begin position="44"/>
        <end position="205"/>
    </location>
</feature>
<organism evidence="2 3">
    <name type="scientific">Clostridium cellulovorans (strain ATCC 35296 / DSM 3052 / OCM 3 / 743B)</name>
    <dbReference type="NCBI Taxonomy" id="573061"/>
    <lineage>
        <taxon>Bacteria</taxon>
        <taxon>Bacillati</taxon>
        <taxon>Bacillota</taxon>
        <taxon>Clostridia</taxon>
        <taxon>Eubacteriales</taxon>
        <taxon>Clostridiaceae</taxon>
        <taxon>Clostridium</taxon>
    </lineage>
</organism>
<reference evidence="2 3" key="1">
    <citation type="submission" date="2010-08" db="EMBL/GenBank/DDBJ databases">
        <title>Complete sequence of Clostridium cellulovorans 743B.</title>
        <authorList>
            <consortium name="US DOE Joint Genome Institute"/>
            <person name="Lucas S."/>
            <person name="Copeland A."/>
            <person name="Lapidus A."/>
            <person name="Cheng J.-F."/>
            <person name="Bruce D."/>
            <person name="Goodwin L."/>
            <person name="Pitluck S."/>
            <person name="Chertkov O."/>
            <person name="Detter J.C."/>
            <person name="Han C."/>
            <person name="Tapia R."/>
            <person name="Land M."/>
            <person name="Hauser L."/>
            <person name="Chang Y.-J."/>
            <person name="Jeffries C."/>
            <person name="Kyrpides N."/>
            <person name="Ivanova N."/>
            <person name="Mikhailova N."/>
            <person name="Hemme C.L."/>
            <person name="Woyke T."/>
        </authorList>
    </citation>
    <scope>NUCLEOTIDE SEQUENCE [LARGE SCALE GENOMIC DNA]</scope>
    <source>
        <strain evidence="3">ATCC 35296 / DSM 3052 / OCM 3 / 743B</strain>
    </source>
</reference>
<evidence type="ECO:0000259" key="1">
    <source>
        <dbReference type="Pfam" id="PF13472"/>
    </source>
</evidence>
<name>D9SWK7_CLOC7</name>
<accession>D9SWK7</accession>
<dbReference type="PANTHER" id="PTHR34407">
    <property type="entry name" value="EXPRESSED PROTEIN"/>
    <property type="match status" value="1"/>
</dbReference>
<keyword evidence="3" id="KW-1185">Reference proteome</keyword>
<dbReference type="SUPFAM" id="SSF52266">
    <property type="entry name" value="SGNH hydrolase"/>
    <property type="match status" value="1"/>
</dbReference>
<dbReference type="InterPro" id="IPR013830">
    <property type="entry name" value="SGNH_hydro"/>
</dbReference>
<sequence length="368" mass="41258">MAINDKDLIKRIAENSLINVGNNYRIKTVMEKAMRGEKVTIVYLGASITEGIMVEEKECFTIKSYNYFSKNFGVGNNVKYVNAGVSGTDSVLGLIRADRDVLEYEPDIIFVEFAVNDTKNNLCRATFEALVAKMLTSKTKPIVILLFAVSEVGYTCQGQMKQIGIHYDLPMISIKEGIIPEINANQITWKDYSDDLGHPNNQGHSLITEMINHYFETAYKKAKDTGYKLSEKAFYGLQFQSMVMLDSLNANLDTTGGFKATETIAAMKNGWVRKAGASMESFLFNLQCRSLFVVYKESSNIKTGTVEVYVDGKMKLLLNGYNSMGWDNPVTKLVFDEQDAEIHTIEIKVPECDAEKEFTILGFGYCSL</sequence>
<dbReference type="OrthoDB" id="8233337at2"/>
<dbReference type="Proteomes" id="UP000002730">
    <property type="component" value="Chromosome"/>
</dbReference>
<evidence type="ECO:0000313" key="2">
    <source>
        <dbReference type="EMBL" id="ADL53289.1"/>
    </source>
</evidence>
<dbReference type="RefSeq" id="WP_010073621.1">
    <property type="nucleotide sequence ID" value="NC_014393.1"/>
</dbReference>
<dbReference type="KEGG" id="ccb:Clocel_3617"/>
<protein>
    <recommendedName>
        <fullName evidence="1">SGNH hydrolase-type esterase domain-containing protein</fullName>
    </recommendedName>
</protein>
<dbReference type="eggNOG" id="COG2755">
    <property type="taxonomic scope" value="Bacteria"/>
</dbReference>
<dbReference type="STRING" id="573061.Clocel_3617"/>
<dbReference type="EMBL" id="CP002160">
    <property type="protein sequence ID" value="ADL53289.1"/>
    <property type="molecule type" value="Genomic_DNA"/>
</dbReference>
<gene>
    <name evidence="2" type="ordered locus">Clocel_3617</name>
</gene>
<dbReference type="CDD" id="cd00229">
    <property type="entry name" value="SGNH_hydrolase"/>
    <property type="match status" value="1"/>
</dbReference>
<dbReference type="AlphaFoldDB" id="D9SWK7"/>
<evidence type="ECO:0000313" key="3">
    <source>
        <dbReference type="Proteomes" id="UP000002730"/>
    </source>
</evidence>
<dbReference type="Pfam" id="PF13472">
    <property type="entry name" value="Lipase_GDSL_2"/>
    <property type="match status" value="1"/>
</dbReference>
<dbReference type="HOGENOM" id="CLU_035115_0_0_9"/>
<dbReference type="InterPro" id="IPR036514">
    <property type="entry name" value="SGNH_hydro_sf"/>
</dbReference>
<dbReference type="PANTHER" id="PTHR34407:SF1">
    <property type="entry name" value="SGNH HYDROLASE-TYPE ESTERASE DOMAIN-CONTAINING PROTEIN"/>
    <property type="match status" value="1"/>
</dbReference>
<dbReference type="Gene3D" id="3.40.50.1110">
    <property type="entry name" value="SGNH hydrolase"/>
    <property type="match status" value="1"/>
</dbReference>